<protein>
    <recommendedName>
        <fullName evidence="4">3'-5' exonuclease domain-containing protein</fullName>
    </recommendedName>
</protein>
<feature type="compositionally biased region" description="Polar residues" evidence="3">
    <location>
        <begin position="20"/>
        <end position="36"/>
    </location>
</feature>
<dbReference type="PANTHER" id="PTHR13620:SF104">
    <property type="entry name" value="EXONUCLEASE 3'-5' DOMAIN-CONTAINING PROTEIN 2"/>
    <property type="match status" value="1"/>
</dbReference>
<dbReference type="GO" id="GO:0003676">
    <property type="term" value="F:nucleic acid binding"/>
    <property type="evidence" value="ECO:0007669"/>
    <property type="project" value="InterPro"/>
</dbReference>
<gene>
    <name evidence="5" type="ORF">O181_102998</name>
</gene>
<evidence type="ECO:0000313" key="5">
    <source>
        <dbReference type="EMBL" id="MBW0563283.1"/>
    </source>
</evidence>
<dbReference type="GO" id="GO:0005634">
    <property type="term" value="C:nucleus"/>
    <property type="evidence" value="ECO:0007669"/>
    <property type="project" value="TreeGrafter"/>
</dbReference>
<dbReference type="EMBL" id="AVOT02074007">
    <property type="protein sequence ID" value="MBW0563283.1"/>
    <property type="molecule type" value="Genomic_DNA"/>
</dbReference>
<dbReference type="AlphaFoldDB" id="A0A9Q3PIN3"/>
<sequence length="338" mass="38070">MSSLIPFDESCHPSSLPAPSGSSTVPLGSQPNQNQPGAGRRHIDKNQMIIQILKEKSASRGHSSSDPNRNHPVNDDGVIKFDAFKSHSVRVFPLSHNASFDGVLQRLINNIIADGFTIYDKSSKSSQKMIAFDMEWDHDFRFRKPRPTSIIQVAGKTKVLVIKLAALPTWHQRILPNSIFDLLSSTDVIKFGVGISGDARKLSQDRFFTQSGYHVYLSAIMELNHVVKSVDEIAMLEIESGIYSLQRLVCRYLEEFLYKPAVWRSSNWEAVELSKNQLDYAAADVAAAIRVYQKLLLLPGYDKNFIPPITYWDPRQFQAKSRSKSRKSKAQKPPPQVV</sequence>
<dbReference type="GO" id="GO:0006139">
    <property type="term" value="P:nucleobase-containing compound metabolic process"/>
    <property type="evidence" value="ECO:0007669"/>
    <property type="project" value="InterPro"/>
</dbReference>
<feature type="region of interest" description="Disordered" evidence="3">
    <location>
        <begin position="317"/>
        <end position="338"/>
    </location>
</feature>
<dbReference type="InterPro" id="IPR012337">
    <property type="entry name" value="RNaseH-like_sf"/>
</dbReference>
<reference evidence="5" key="1">
    <citation type="submission" date="2021-03" db="EMBL/GenBank/DDBJ databases">
        <title>Draft genome sequence of rust myrtle Austropuccinia psidii MF-1, a brazilian biotype.</title>
        <authorList>
            <person name="Quecine M.C."/>
            <person name="Pachon D.M.R."/>
            <person name="Bonatelli M.L."/>
            <person name="Correr F.H."/>
            <person name="Franceschini L.M."/>
            <person name="Leite T.F."/>
            <person name="Margarido G.R.A."/>
            <person name="Almeida C.A."/>
            <person name="Ferrarezi J.A."/>
            <person name="Labate C.A."/>
        </authorList>
    </citation>
    <scope>NUCLEOTIDE SEQUENCE</scope>
    <source>
        <strain evidence="5">MF-1</strain>
    </source>
</reference>
<dbReference type="Proteomes" id="UP000765509">
    <property type="component" value="Unassembled WGS sequence"/>
</dbReference>
<evidence type="ECO:0000313" key="6">
    <source>
        <dbReference type="Proteomes" id="UP000765509"/>
    </source>
</evidence>
<keyword evidence="6" id="KW-1185">Reference proteome</keyword>
<dbReference type="SMART" id="SM00474">
    <property type="entry name" value="35EXOc"/>
    <property type="match status" value="1"/>
</dbReference>
<dbReference type="OrthoDB" id="1920326at2759"/>
<evidence type="ECO:0000259" key="4">
    <source>
        <dbReference type="SMART" id="SM00474"/>
    </source>
</evidence>
<evidence type="ECO:0000256" key="3">
    <source>
        <dbReference type="SAM" id="MobiDB-lite"/>
    </source>
</evidence>
<accession>A0A9Q3PIN3</accession>
<proteinExistence type="predicted"/>
<dbReference type="InterPro" id="IPR036397">
    <property type="entry name" value="RNaseH_sf"/>
</dbReference>
<dbReference type="CDD" id="cd06141">
    <property type="entry name" value="WRN_exo"/>
    <property type="match status" value="1"/>
</dbReference>
<comment type="caution">
    <text evidence="5">The sequence shown here is derived from an EMBL/GenBank/DDBJ whole genome shotgun (WGS) entry which is preliminary data.</text>
</comment>
<dbReference type="Pfam" id="PF01612">
    <property type="entry name" value="DNA_pol_A_exo1"/>
    <property type="match status" value="1"/>
</dbReference>
<keyword evidence="2" id="KW-0378">Hydrolase</keyword>
<name>A0A9Q3PIN3_9BASI</name>
<dbReference type="PANTHER" id="PTHR13620">
    <property type="entry name" value="3-5 EXONUCLEASE"/>
    <property type="match status" value="1"/>
</dbReference>
<organism evidence="5 6">
    <name type="scientific">Austropuccinia psidii MF-1</name>
    <dbReference type="NCBI Taxonomy" id="1389203"/>
    <lineage>
        <taxon>Eukaryota</taxon>
        <taxon>Fungi</taxon>
        <taxon>Dikarya</taxon>
        <taxon>Basidiomycota</taxon>
        <taxon>Pucciniomycotina</taxon>
        <taxon>Pucciniomycetes</taxon>
        <taxon>Pucciniales</taxon>
        <taxon>Sphaerophragmiaceae</taxon>
        <taxon>Austropuccinia</taxon>
    </lineage>
</organism>
<dbReference type="Gene3D" id="3.30.420.10">
    <property type="entry name" value="Ribonuclease H-like superfamily/Ribonuclease H"/>
    <property type="match status" value="1"/>
</dbReference>
<dbReference type="GO" id="GO:0005737">
    <property type="term" value="C:cytoplasm"/>
    <property type="evidence" value="ECO:0007669"/>
    <property type="project" value="TreeGrafter"/>
</dbReference>
<evidence type="ECO:0000256" key="1">
    <source>
        <dbReference type="ARBA" id="ARBA00022722"/>
    </source>
</evidence>
<keyword evidence="1" id="KW-0540">Nuclease</keyword>
<dbReference type="SUPFAM" id="SSF53098">
    <property type="entry name" value="Ribonuclease H-like"/>
    <property type="match status" value="1"/>
</dbReference>
<feature type="domain" description="3'-5' exonuclease" evidence="4">
    <location>
        <begin position="117"/>
        <end position="300"/>
    </location>
</feature>
<dbReference type="InterPro" id="IPR002562">
    <property type="entry name" value="3'-5'_exonuclease_dom"/>
</dbReference>
<evidence type="ECO:0000256" key="2">
    <source>
        <dbReference type="ARBA" id="ARBA00022801"/>
    </source>
</evidence>
<feature type="region of interest" description="Disordered" evidence="3">
    <location>
        <begin position="1"/>
        <end position="43"/>
    </location>
</feature>
<feature type="compositionally biased region" description="Basic residues" evidence="3">
    <location>
        <begin position="321"/>
        <end position="330"/>
    </location>
</feature>
<dbReference type="GO" id="GO:0008408">
    <property type="term" value="F:3'-5' exonuclease activity"/>
    <property type="evidence" value="ECO:0007669"/>
    <property type="project" value="InterPro"/>
</dbReference>
<dbReference type="InterPro" id="IPR051132">
    <property type="entry name" value="3-5_Exonuclease_domain"/>
</dbReference>